<dbReference type="EMBL" id="JAHUTJ010049245">
    <property type="protein sequence ID" value="MED6282752.1"/>
    <property type="molecule type" value="Genomic_DNA"/>
</dbReference>
<evidence type="ECO:0000313" key="2">
    <source>
        <dbReference type="EMBL" id="MED6282752.1"/>
    </source>
</evidence>
<name>A0ABU7E678_9TELE</name>
<organism evidence="2 3">
    <name type="scientific">Characodon lateralis</name>
    <dbReference type="NCBI Taxonomy" id="208331"/>
    <lineage>
        <taxon>Eukaryota</taxon>
        <taxon>Metazoa</taxon>
        <taxon>Chordata</taxon>
        <taxon>Craniata</taxon>
        <taxon>Vertebrata</taxon>
        <taxon>Euteleostomi</taxon>
        <taxon>Actinopterygii</taxon>
        <taxon>Neopterygii</taxon>
        <taxon>Teleostei</taxon>
        <taxon>Neoteleostei</taxon>
        <taxon>Acanthomorphata</taxon>
        <taxon>Ovalentaria</taxon>
        <taxon>Atherinomorphae</taxon>
        <taxon>Cyprinodontiformes</taxon>
        <taxon>Goodeidae</taxon>
        <taxon>Characodon</taxon>
    </lineage>
</organism>
<keyword evidence="1" id="KW-1133">Transmembrane helix</keyword>
<dbReference type="Proteomes" id="UP001352852">
    <property type="component" value="Unassembled WGS sequence"/>
</dbReference>
<keyword evidence="1" id="KW-0812">Transmembrane</keyword>
<accession>A0ABU7E678</accession>
<gene>
    <name evidence="2" type="ORF">CHARACLAT_001614</name>
</gene>
<evidence type="ECO:0000313" key="3">
    <source>
        <dbReference type="Proteomes" id="UP001352852"/>
    </source>
</evidence>
<proteinExistence type="predicted"/>
<comment type="caution">
    <text evidence="2">The sequence shown here is derived from an EMBL/GenBank/DDBJ whole genome shotgun (WGS) entry which is preliminary data.</text>
</comment>
<evidence type="ECO:0000256" key="1">
    <source>
        <dbReference type="SAM" id="Phobius"/>
    </source>
</evidence>
<keyword evidence="3" id="KW-1185">Reference proteome</keyword>
<reference evidence="2 3" key="1">
    <citation type="submission" date="2021-06" db="EMBL/GenBank/DDBJ databases">
        <authorList>
            <person name="Palmer J.M."/>
        </authorList>
    </citation>
    <scope>NUCLEOTIDE SEQUENCE [LARGE SCALE GENOMIC DNA]</scope>
    <source>
        <strain evidence="2 3">CL_MEX2019</strain>
        <tissue evidence="2">Muscle</tissue>
    </source>
</reference>
<keyword evidence="1" id="KW-0472">Membrane</keyword>
<feature type="transmembrane region" description="Helical" evidence="1">
    <location>
        <begin position="84"/>
        <end position="101"/>
    </location>
</feature>
<protein>
    <submittedName>
        <fullName evidence="2">Uncharacterized protein</fullName>
    </submittedName>
</protein>
<sequence length="102" mass="11563">MLLLDSLFLSLHPTLPLSHHLASLSQPLLRGAHFALNKGAHTHTHSERVCLMCMWTCENGRTEQKRQTHACEVAMDTASRYTSAFFSSLILTFLLFFITVIF</sequence>